<keyword evidence="3" id="KW-1185">Reference proteome</keyword>
<proteinExistence type="predicted"/>
<evidence type="ECO:0000313" key="2">
    <source>
        <dbReference type="EMBL" id="CEG07256.1"/>
    </source>
</evidence>
<feature type="region of interest" description="Disordered" evidence="1">
    <location>
        <begin position="118"/>
        <end position="146"/>
    </location>
</feature>
<dbReference type="Proteomes" id="UP000035762">
    <property type="component" value="Unassembled WGS sequence"/>
</dbReference>
<dbReference type="AlphaFoldDB" id="A0A090MIB0"/>
<evidence type="ECO:0000256" key="1">
    <source>
        <dbReference type="SAM" id="MobiDB-lite"/>
    </source>
</evidence>
<feature type="compositionally biased region" description="Basic residues" evidence="1">
    <location>
        <begin position="118"/>
        <end position="131"/>
    </location>
</feature>
<protein>
    <submittedName>
        <fullName evidence="2">Uncharacterized protein</fullName>
    </submittedName>
</protein>
<evidence type="ECO:0000313" key="3">
    <source>
        <dbReference type="Proteomes" id="UP000035762"/>
    </source>
</evidence>
<name>A0A090MIB0_AFIFE</name>
<sequence>MTIDVIFRDIEQNADAGIERWCQIDLVGRHLDDVHAPRGRRLQRQDGGTDIAAHLHIEACLTHQMRGQCGGGGLAIGAGDGDERRARRMPPPLAAEQLDIADDFDASLVRHLDAPVRRRMGQRHARRKNKRREILPRHGAQVGGDETRLRGLRQPLGAVIAGDDFRAARFQCMATGQTRATETEYGDGLSFETGDGNHRLTAISVSTNRRAPASPR</sequence>
<gene>
    <name evidence="2" type="ORF">BN961_00643</name>
</gene>
<dbReference type="EMBL" id="CCAZ020000001">
    <property type="protein sequence ID" value="CEG07256.1"/>
    <property type="molecule type" value="Genomic_DNA"/>
</dbReference>
<accession>A0A090MIB0</accession>
<comment type="caution">
    <text evidence="2">The sequence shown here is derived from an EMBL/GenBank/DDBJ whole genome shotgun (WGS) entry which is preliminary data.</text>
</comment>
<reference evidence="2 3" key="1">
    <citation type="journal article" date="2014" name="Genome Announc.">
        <title>Genome Sequence of Afipia felis Strain 76713, Isolated in Hospital Water Using an Amoeba Co-Culture Procedure.</title>
        <authorList>
            <person name="Benamar S."/>
            <person name="La Scola B."/>
            <person name="Croce O."/>
        </authorList>
    </citation>
    <scope>NUCLEOTIDE SEQUENCE [LARGE SCALE GENOMIC DNA]</scope>
    <source>
        <strain evidence="2 3">76713</strain>
    </source>
</reference>
<organism evidence="2 3">
    <name type="scientific">Afipia felis</name>
    <name type="common">Cat scratch disease bacillus</name>
    <dbReference type="NCBI Taxonomy" id="1035"/>
    <lineage>
        <taxon>Bacteria</taxon>
        <taxon>Pseudomonadati</taxon>
        <taxon>Pseudomonadota</taxon>
        <taxon>Alphaproteobacteria</taxon>
        <taxon>Hyphomicrobiales</taxon>
        <taxon>Nitrobacteraceae</taxon>
        <taxon>Afipia</taxon>
    </lineage>
</organism>